<dbReference type="Pfam" id="PF02298">
    <property type="entry name" value="Cu_bind_like"/>
    <property type="match status" value="1"/>
</dbReference>
<dbReference type="Gene3D" id="2.60.40.420">
    <property type="entry name" value="Cupredoxins - blue copper proteins"/>
    <property type="match status" value="1"/>
</dbReference>
<dbReference type="PANTHER" id="PTHR33021">
    <property type="entry name" value="BLUE COPPER PROTEIN"/>
    <property type="match status" value="1"/>
</dbReference>
<dbReference type="EMBL" id="BDDD01000317">
    <property type="protein sequence ID" value="GAV63731.1"/>
    <property type="molecule type" value="Genomic_DNA"/>
</dbReference>
<evidence type="ECO:0000259" key="1">
    <source>
        <dbReference type="PROSITE" id="PS51485"/>
    </source>
</evidence>
<dbReference type="GO" id="GO:0009055">
    <property type="term" value="F:electron transfer activity"/>
    <property type="evidence" value="ECO:0007669"/>
    <property type="project" value="InterPro"/>
</dbReference>
<reference evidence="3" key="1">
    <citation type="submission" date="2016-04" db="EMBL/GenBank/DDBJ databases">
        <title>Cephalotus genome sequencing.</title>
        <authorList>
            <person name="Fukushima K."/>
            <person name="Hasebe M."/>
            <person name="Fang X."/>
        </authorList>
    </citation>
    <scope>NUCLEOTIDE SEQUENCE [LARGE SCALE GENOMIC DNA]</scope>
    <source>
        <strain evidence="3">cv. St1</strain>
    </source>
</reference>
<dbReference type="Proteomes" id="UP000187406">
    <property type="component" value="Unassembled WGS sequence"/>
</dbReference>
<name>A0A1Q3B6T0_CEPFO</name>
<organism evidence="2 3">
    <name type="scientific">Cephalotus follicularis</name>
    <name type="common">Albany pitcher plant</name>
    <dbReference type="NCBI Taxonomy" id="3775"/>
    <lineage>
        <taxon>Eukaryota</taxon>
        <taxon>Viridiplantae</taxon>
        <taxon>Streptophyta</taxon>
        <taxon>Embryophyta</taxon>
        <taxon>Tracheophyta</taxon>
        <taxon>Spermatophyta</taxon>
        <taxon>Magnoliopsida</taxon>
        <taxon>eudicotyledons</taxon>
        <taxon>Gunneridae</taxon>
        <taxon>Pentapetalae</taxon>
        <taxon>rosids</taxon>
        <taxon>fabids</taxon>
        <taxon>Oxalidales</taxon>
        <taxon>Cephalotaceae</taxon>
        <taxon>Cephalotus</taxon>
    </lineage>
</organism>
<sequence length="112" mass="12359">AMMIVVLTTNCGVSKATPAYNVGEDAGWTSMGNVDYQDWAAKNNFHVVCNYNSGFHNVKQVTRQDYEPCNATSPITTFTNDYDSITLDSPDDYYLCGSSGYCLGERRLTSVT</sequence>
<dbReference type="PROSITE" id="PS51485">
    <property type="entry name" value="PHYTOCYANIN"/>
    <property type="match status" value="1"/>
</dbReference>
<dbReference type="InParanoid" id="A0A1Q3B6T0"/>
<protein>
    <submittedName>
        <fullName evidence="2">Cu_bind_like domain-containing protein</fullName>
    </submittedName>
</protein>
<feature type="domain" description="Phytocyanin" evidence="1">
    <location>
        <begin position="18"/>
        <end position="112"/>
    </location>
</feature>
<proteinExistence type="predicted"/>
<gene>
    <name evidence="2" type="ORF">CFOL_v3_07249</name>
</gene>
<comment type="caution">
    <text evidence="2">The sequence shown here is derived from an EMBL/GenBank/DDBJ whole genome shotgun (WGS) entry which is preliminary data.</text>
</comment>
<dbReference type="STRING" id="3775.A0A1Q3B6T0"/>
<dbReference type="SUPFAM" id="SSF49503">
    <property type="entry name" value="Cupredoxins"/>
    <property type="match status" value="1"/>
</dbReference>
<dbReference type="InterPro" id="IPR003245">
    <property type="entry name" value="Phytocyanin_dom"/>
</dbReference>
<dbReference type="PANTHER" id="PTHR33021:SF356">
    <property type="entry name" value="MAVICYANIN"/>
    <property type="match status" value="1"/>
</dbReference>
<accession>A0A1Q3B6T0</accession>
<evidence type="ECO:0000313" key="2">
    <source>
        <dbReference type="EMBL" id="GAV63731.1"/>
    </source>
</evidence>
<dbReference type="AlphaFoldDB" id="A0A1Q3B6T0"/>
<dbReference type="GO" id="GO:0005886">
    <property type="term" value="C:plasma membrane"/>
    <property type="evidence" value="ECO:0007669"/>
    <property type="project" value="TreeGrafter"/>
</dbReference>
<dbReference type="InterPro" id="IPR039391">
    <property type="entry name" value="Phytocyanin-like"/>
</dbReference>
<feature type="non-terminal residue" evidence="2">
    <location>
        <position position="1"/>
    </location>
</feature>
<keyword evidence="3" id="KW-1185">Reference proteome</keyword>
<dbReference type="InterPro" id="IPR008972">
    <property type="entry name" value="Cupredoxin"/>
</dbReference>
<dbReference type="OrthoDB" id="1933492at2759"/>
<evidence type="ECO:0000313" key="3">
    <source>
        <dbReference type="Proteomes" id="UP000187406"/>
    </source>
</evidence>